<dbReference type="InParanoid" id="A0A4V1M4T4"/>
<dbReference type="OrthoDB" id="434253at2759"/>
<dbReference type="PANTHER" id="PTHR34818">
    <property type="entry name" value="PROTEIN BLI-3"/>
    <property type="match status" value="1"/>
</dbReference>
<accession>A0A4V1M4T4</accession>
<dbReference type="VEuPathDB" id="FungiDB:TREMEDRAFT_26845"/>
<dbReference type="EMBL" id="SDIL01000008">
    <property type="protein sequence ID" value="RXK41477.1"/>
    <property type="molecule type" value="Genomic_DNA"/>
</dbReference>
<evidence type="ECO:0000259" key="1">
    <source>
        <dbReference type="Pfam" id="PF16242"/>
    </source>
</evidence>
<feature type="domain" description="General stress protein FMN-binding split barrel" evidence="1">
    <location>
        <begin position="18"/>
        <end position="171"/>
    </location>
</feature>
<dbReference type="InterPro" id="IPR038725">
    <property type="entry name" value="YdaG_split_barrel_FMN-bd"/>
</dbReference>
<proteinExistence type="predicted"/>
<reference evidence="2 3" key="1">
    <citation type="submission" date="2016-06" db="EMBL/GenBank/DDBJ databases">
        <title>Evolution of pathogenesis and genome organization in the Tremellales.</title>
        <authorList>
            <person name="Cuomo C."/>
            <person name="Litvintseva A."/>
            <person name="Heitman J."/>
            <person name="Chen Y."/>
            <person name="Sun S."/>
            <person name="Springer D."/>
            <person name="Dromer F."/>
            <person name="Young S."/>
            <person name="Zeng Q."/>
            <person name="Chapman S."/>
            <person name="Gujja S."/>
            <person name="Saif S."/>
            <person name="Birren B."/>
        </authorList>
    </citation>
    <scope>NUCLEOTIDE SEQUENCE [LARGE SCALE GENOMIC DNA]</scope>
    <source>
        <strain evidence="2 3">ATCC 28783</strain>
    </source>
</reference>
<dbReference type="Gene3D" id="2.30.110.10">
    <property type="entry name" value="Electron Transport, Fmn-binding Protein, Chain A"/>
    <property type="match status" value="1"/>
</dbReference>
<dbReference type="AlphaFoldDB" id="A0A4V1M4T4"/>
<dbReference type="SUPFAM" id="SSF50475">
    <property type="entry name" value="FMN-binding split barrel"/>
    <property type="match status" value="1"/>
</dbReference>
<comment type="caution">
    <text evidence="2">The sequence shown here is derived from an EMBL/GenBank/DDBJ whole genome shotgun (WGS) entry which is preliminary data.</text>
</comment>
<dbReference type="Proteomes" id="UP000289152">
    <property type="component" value="Unassembled WGS sequence"/>
</dbReference>
<evidence type="ECO:0000313" key="3">
    <source>
        <dbReference type="Proteomes" id="UP000289152"/>
    </source>
</evidence>
<sequence length="198" mass="21909">MSDQYTSASSTSPSLTDKLTDLRGFLNNRKAVMLVTRSPKGDLHARCMAVAEITKDWKLRFIYDRESYKETEVENDDHVNVNADGMEKNQGWVSIAGRADVITDDNLIAKLYNPTLKAWFGDKGDGIHDGGPTDPRMAVFQVKIDEIRHFHQKRTMIGTAVDVVASAVSGEVATPGEVRTITGKEIAAAWEKGELKEP</sequence>
<gene>
    <name evidence="2" type="ORF">M231_01185</name>
</gene>
<dbReference type="InterPro" id="IPR052917">
    <property type="entry name" value="Stress-Dev_Protein"/>
</dbReference>
<dbReference type="PANTHER" id="PTHR34818:SF1">
    <property type="entry name" value="PROTEIN BLI-3"/>
    <property type="match status" value="1"/>
</dbReference>
<keyword evidence="3" id="KW-1185">Reference proteome</keyword>
<evidence type="ECO:0000313" key="2">
    <source>
        <dbReference type="EMBL" id="RXK41477.1"/>
    </source>
</evidence>
<organism evidence="2 3">
    <name type="scientific">Tremella mesenterica</name>
    <name type="common">Jelly fungus</name>
    <dbReference type="NCBI Taxonomy" id="5217"/>
    <lineage>
        <taxon>Eukaryota</taxon>
        <taxon>Fungi</taxon>
        <taxon>Dikarya</taxon>
        <taxon>Basidiomycota</taxon>
        <taxon>Agaricomycotina</taxon>
        <taxon>Tremellomycetes</taxon>
        <taxon>Tremellales</taxon>
        <taxon>Tremellaceae</taxon>
        <taxon>Tremella</taxon>
    </lineage>
</organism>
<dbReference type="Pfam" id="PF16242">
    <property type="entry name" value="Pyrid_ox_like"/>
    <property type="match status" value="1"/>
</dbReference>
<protein>
    <recommendedName>
        <fullName evidence="1">General stress protein FMN-binding split barrel domain-containing protein</fullName>
    </recommendedName>
</protein>
<dbReference type="InterPro" id="IPR012349">
    <property type="entry name" value="Split_barrel_FMN-bd"/>
</dbReference>
<dbReference type="STRING" id="5217.A0A4V1M4T4"/>
<name>A0A4V1M4T4_TREME</name>